<protein>
    <submittedName>
        <fullName evidence="1">Uncharacterized protein</fullName>
    </submittedName>
</protein>
<evidence type="ECO:0000313" key="1">
    <source>
        <dbReference type="EMBL" id="EYC46044.1"/>
    </source>
</evidence>
<keyword evidence="2" id="KW-1185">Reference proteome</keyword>
<gene>
    <name evidence="1" type="primary">Acey_s0410.g947</name>
    <name evidence="1" type="ORF">Y032_0410g947</name>
</gene>
<evidence type="ECO:0000313" key="2">
    <source>
        <dbReference type="Proteomes" id="UP000024635"/>
    </source>
</evidence>
<accession>A0A016X1Y5</accession>
<name>A0A016X1Y5_9BILA</name>
<organism evidence="1 2">
    <name type="scientific">Ancylostoma ceylanicum</name>
    <dbReference type="NCBI Taxonomy" id="53326"/>
    <lineage>
        <taxon>Eukaryota</taxon>
        <taxon>Metazoa</taxon>
        <taxon>Ecdysozoa</taxon>
        <taxon>Nematoda</taxon>
        <taxon>Chromadorea</taxon>
        <taxon>Rhabditida</taxon>
        <taxon>Rhabditina</taxon>
        <taxon>Rhabditomorpha</taxon>
        <taxon>Strongyloidea</taxon>
        <taxon>Ancylostomatidae</taxon>
        <taxon>Ancylostomatinae</taxon>
        <taxon>Ancylostoma</taxon>
    </lineage>
</organism>
<dbReference type="AlphaFoldDB" id="A0A016X1Y5"/>
<dbReference type="EMBL" id="JARK01000010">
    <property type="protein sequence ID" value="EYC46044.1"/>
    <property type="molecule type" value="Genomic_DNA"/>
</dbReference>
<sequence length="74" mass="8251">MKFSFAAAWQQVSLDPRGFELPCRTKKKNDGKNNIRVGPSARSFEHSSHLCKSACVPSDGALEIHVVANVLRRR</sequence>
<reference evidence="2" key="1">
    <citation type="journal article" date="2015" name="Nat. Genet.">
        <title>The genome and transcriptome of the zoonotic hookworm Ancylostoma ceylanicum identify infection-specific gene families.</title>
        <authorList>
            <person name="Schwarz E.M."/>
            <person name="Hu Y."/>
            <person name="Antoshechkin I."/>
            <person name="Miller M.M."/>
            <person name="Sternberg P.W."/>
            <person name="Aroian R.V."/>
        </authorList>
    </citation>
    <scope>NUCLEOTIDE SEQUENCE</scope>
    <source>
        <strain evidence="2">HY135</strain>
    </source>
</reference>
<dbReference type="Proteomes" id="UP000024635">
    <property type="component" value="Unassembled WGS sequence"/>
</dbReference>
<comment type="caution">
    <text evidence="1">The sequence shown here is derived from an EMBL/GenBank/DDBJ whole genome shotgun (WGS) entry which is preliminary data.</text>
</comment>
<proteinExistence type="predicted"/>